<keyword evidence="3" id="KW-0813">Transport</keyword>
<protein>
    <submittedName>
        <fullName evidence="9">Uncharacterized protein</fullName>
    </submittedName>
</protein>
<dbReference type="GO" id="GO:0016020">
    <property type="term" value="C:membrane"/>
    <property type="evidence" value="ECO:0007669"/>
    <property type="project" value="UniProtKB-SubCell"/>
</dbReference>
<feature type="transmembrane region" description="Helical" evidence="8">
    <location>
        <begin position="20"/>
        <end position="43"/>
    </location>
</feature>
<evidence type="ECO:0000256" key="2">
    <source>
        <dbReference type="ARBA" id="ARBA00009977"/>
    </source>
</evidence>
<evidence type="ECO:0000256" key="5">
    <source>
        <dbReference type="ARBA" id="ARBA00022970"/>
    </source>
</evidence>
<keyword evidence="5" id="KW-0029">Amino-acid transport</keyword>
<evidence type="ECO:0000313" key="10">
    <source>
        <dbReference type="Proteomes" id="UP001054252"/>
    </source>
</evidence>
<comment type="similarity">
    <text evidence="2">Belongs to the GLUTAMINE DUMPER 1 (TC 9.B.60) family.</text>
</comment>
<gene>
    <name evidence="9" type="ORF">SLEP1_g10608</name>
</gene>
<sequence>MRPTAAANTKPSTNLKDSPIPYLFGSLGLVFLLIAVALVTLLCSYCRKRPSPSSLSSEEKPQILPICLVIDAEPKIAVIMPGDDKPTHLAEPITSTTTPPSICRCQHVQEDR</sequence>
<reference evidence="9 10" key="1">
    <citation type="journal article" date="2021" name="Commun. Biol.">
        <title>The genome of Shorea leprosula (Dipterocarpaceae) highlights the ecological relevance of drought in aseasonal tropical rainforests.</title>
        <authorList>
            <person name="Ng K.K.S."/>
            <person name="Kobayashi M.J."/>
            <person name="Fawcett J.A."/>
            <person name="Hatakeyama M."/>
            <person name="Paape T."/>
            <person name="Ng C.H."/>
            <person name="Ang C.C."/>
            <person name="Tnah L.H."/>
            <person name="Lee C.T."/>
            <person name="Nishiyama T."/>
            <person name="Sese J."/>
            <person name="O'Brien M.J."/>
            <person name="Copetti D."/>
            <person name="Mohd Noor M.I."/>
            <person name="Ong R.C."/>
            <person name="Putra M."/>
            <person name="Sireger I.Z."/>
            <person name="Indrioko S."/>
            <person name="Kosugi Y."/>
            <person name="Izuno A."/>
            <person name="Isagi Y."/>
            <person name="Lee S.L."/>
            <person name="Shimizu K.K."/>
        </authorList>
    </citation>
    <scope>NUCLEOTIDE SEQUENCE [LARGE SCALE GENOMIC DNA]</scope>
    <source>
        <strain evidence="9">214</strain>
    </source>
</reference>
<proteinExistence type="inferred from homology"/>
<evidence type="ECO:0000256" key="4">
    <source>
        <dbReference type="ARBA" id="ARBA00022692"/>
    </source>
</evidence>
<dbReference type="Proteomes" id="UP001054252">
    <property type="component" value="Unassembled WGS sequence"/>
</dbReference>
<comment type="caution">
    <text evidence="9">The sequence shown here is derived from an EMBL/GenBank/DDBJ whole genome shotgun (WGS) entry which is preliminary data.</text>
</comment>
<dbReference type="PANTHER" id="PTHR33228">
    <property type="entry name" value="PROTEIN GLUTAMINE DUMPER 4-RELATED"/>
    <property type="match status" value="1"/>
</dbReference>
<evidence type="ECO:0000256" key="7">
    <source>
        <dbReference type="ARBA" id="ARBA00023136"/>
    </source>
</evidence>
<dbReference type="GO" id="GO:0080143">
    <property type="term" value="P:regulation of amino acid export"/>
    <property type="evidence" value="ECO:0007669"/>
    <property type="project" value="InterPro"/>
</dbReference>
<dbReference type="PANTHER" id="PTHR33228:SF78">
    <property type="entry name" value="PROTEIN GLUTAMINE DUMPER 6-LIKE"/>
    <property type="match status" value="1"/>
</dbReference>
<evidence type="ECO:0000313" key="9">
    <source>
        <dbReference type="EMBL" id="GKU97464.1"/>
    </source>
</evidence>
<dbReference type="EMBL" id="BPVZ01000011">
    <property type="protein sequence ID" value="GKU97464.1"/>
    <property type="molecule type" value="Genomic_DNA"/>
</dbReference>
<evidence type="ECO:0000256" key="1">
    <source>
        <dbReference type="ARBA" id="ARBA00004167"/>
    </source>
</evidence>
<evidence type="ECO:0000256" key="8">
    <source>
        <dbReference type="SAM" id="Phobius"/>
    </source>
</evidence>
<keyword evidence="7 8" id="KW-0472">Membrane</keyword>
<evidence type="ECO:0000256" key="3">
    <source>
        <dbReference type="ARBA" id="ARBA00022448"/>
    </source>
</evidence>
<dbReference type="GO" id="GO:0006865">
    <property type="term" value="P:amino acid transport"/>
    <property type="evidence" value="ECO:0007669"/>
    <property type="project" value="UniProtKB-KW"/>
</dbReference>
<name>A0AAV5IJZ2_9ROSI</name>
<dbReference type="InterPro" id="IPR040359">
    <property type="entry name" value="GDU"/>
</dbReference>
<comment type="subcellular location">
    <subcellularLocation>
        <location evidence="1">Membrane</location>
        <topology evidence="1">Single-pass membrane protein</topology>
    </subcellularLocation>
</comment>
<keyword evidence="6 8" id="KW-1133">Transmembrane helix</keyword>
<keyword evidence="10" id="KW-1185">Reference proteome</keyword>
<dbReference type="AlphaFoldDB" id="A0AAV5IJZ2"/>
<keyword evidence="4 8" id="KW-0812">Transmembrane</keyword>
<organism evidence="9 10">
    <name type="scientific">Rubroshorea leprosula</name>
    <dbReference type="NCBI Taxonomy" id="152421"/>
    <lineage>
        <taxon>Eukaryota</taxon>
        <taxon>Viridiplantae</taxon>
        <taxon>Streptophyta</taxon>
        <taxon>Embryophyta</taxon>
        <taxon>Tracheophyta</taxon>
        <taxon>Spermatophyta</taxon>
        <taxon>Magnoliopsida</taxon>
        <taxon>eudicotyledons</taxon>
        <taxon>Gunneridae</taxon>
        <taxon>Pentapetalae</taxon>
        <taxon>rosids</taxon>
        <taxon>malvids</taxon>
        <taxon>Malvales</taxon>
        <taxon>Dipterocarpaceae</taxon>
        <taxon>Rubroshorea</taxon>
    </lineage>
</organism>
<evidence type="ECO:0000256" key="6">
    <source>
        <dbReference type="ARBA" id="ARBA00022989"/>
    </source>
</evidence>
<accession>A0AAV5IJZ2</accession>